<dbReference type="STRING" id="401473.BDP_1254"/>
<organism evidence="14 15">
    <name type="scientific">Bifidobacterium dentium (strain ATCC 27534 / DSM 20436 / JCM 1195 / Bd1)</name>
    <dbReference type="NCBI Taxonomy" id="401473"/>
    <lineage>
        <taxon>Bacteria</taxon>
        <taxon>Bacillati</taxon>
        <taxon>Actinomycetota</taxon>
        <taxon>Actinomycetes</taxon>
        <taxon>Bifidobacteriales</taxon>
        <taxon>Bifidobacteriaceae</taxon>
        <taxon>Bifidobacterium</taxon>
    </lineage>
</organism>
<dbReference type="KEGG" id="bde:BDP_1254"/>
<dbReference type="InterPro" id="IPR041225">
    <property type="entry name" value="Cas9_Topo"/>
</dbReference>
<dbReference type="Pfam" id="PF17894">
    <property type="entry name" value="Cas9_Topo"/>
    <property type="match status" value="1"/>
</dbReference>
<dbReference type="GO" id="GO:0003677">
    <property type="term" value="F:DNA binding"/>
    <property type="evidence" value="ECO:0007669"/>
    <property type="project" value="UniProtKB-UniRule"/>
</dbReference>
<evidence type="ECO:0000256" key="10">
    <source>
        <dbReference type="ARBA" id="ARBA00023211"/>
    </source>
</evidence>
<dbReference type="InterPro" id="IPR028629">
    <property type="entry name" value="Cas9"/>
</dbReference>
<dbReference type="NCBIfam" id="TIGR01865">
    <property type="entry name" value="cas_Csn1"/>
    <property type="match status" value="1"/>
</dbReference>
<dbReference type="InterPro" id="IPR040619">
    <property type="entry name" value="Cas9_alpha-helical_lobe"/>
</dbReference>
<keyword evidence="15" id="KW-1185">Reference proteome</keyword>
<keyword evidence="3" id="KW-0479">Metal-binding</keyword>
<dbReference type="InterPro" id="IPR041217">
    <property type="entry name" value="Cas9_C"/>
</dbReference>
<keyword evidence="5 12" id="KW-0378">Hydrolase</keyword>
<dbReference type="Proteomes" id="UP000008693">
    <property type="component" value="Chromosome"/>
</dbReference>
<reference evidence="14 15" key="1">
    <citation type="journal article" date="2009" name="PLoS Genet.">
        <title>The Bifidobacterium dentium Bd1 genome sequence reflects its genetic adaptation to the human oral cavity.</title>
        <authorList>
            <person name="Ventura M."/>
            <person name="Turroni F."/>
            <person name="Zomer A."/>
            <person name="Foroni E."/>
            <person name="Giubellini V."/>
            <person name="Bottacini F."/>
            <person name="Canchaya C."/>
            <person name="Claesson M.J."/>
            <person name="He F."/>
            <person name="Mantzourani M."/>
            <person name="Mulas L."/>
            <person name="Ferrarini A."/>
            <person name="Gao B."/>
            <person name="Delledonne M."/>
            <person name="Henrissat B."/>
            <person name="Coutinho P."/>
            <person name="Oggioni M."/>
            <person name="Gupta R.S."/>
            <person name="Zhang Z."/>
            <person name="Beighton D."/>
            <person name="Fitzgerald G.F."/>
            <person name="O'Toole P.W."/>
            <person name="van Sinderen D."/>
        </authorList>
    </citation>
    <scope>NUCLEOTIDE SEQUENCE [LARGE SCALE GENOMIC DNA]</scope>
    <source>
        <strain evidence="15">ATCC 27534 / DSM 20436 / JCM 1195 / Bd1</strain>
    </source>
</reference>
<evidence type="ECO:0000256" key="3">
    <source>
        <dbReference type="ARBA" id="ARBA00022723"/>
    </source>
</evidence>
<dbReference type="GO" id="GO:0051607">
    <property type="term" value="P:defense response to virus"/>
    <property type="evidence" value="ECO:0007669"/>
    <property type="project" value="UniProtKB-KW"/>
</dbReference>
<keyword evidence="4 12" id="KW-0255">Endonuclease</keyword>
<dbReference type="EMBL" id="CP001750">
    <property type="protein sequence ID" value="ADB09875.1"/>
    <property type="molecule type" value="Genomic_DNA"/>
</dbReference>
<name>D2QAN9_BIFDB</name>
<dbReference type="SMART" id="SM00507">
    <property type="entry name" value="HNHc"/>
    <property type="match status" value="1"/>
</dbReference>
<evidence type="ECO:0000256" key="12">
    <source>
        <dbReference type="PROSITE-ProRule" id="PRU01085"/>
    </source>
</evidence>
<dbReference type="Gene3D" id="3.30.70.3520">
    <property type="match status" value="1"/>
</dbReference>
<dbReference type="Pfam" id="PF18525">
    <property type="entry name" value="Cas9_C"/>
    <property type="match status" value="1"/>
</dbReference>
<dbReference type="AlphaFoldDB" id="D2QAN9"/>
<dbReference type="InterPro" id="IPR002711">
    <property type="entry name" value="HNH"/>
</dbReference>
<evidence type="ECO:0000256" key="5">
    <source>
        <dbReference type="ARBA" id="ARBA00022801"/>
    </source>
</evidence>
<evidence type="ECO:0000256" key="7">
    <source>
        <dbReference type="ARBA" id="ARBA00022884"/>
    </source>
</evidence>
<dbReference type="InterPro" id="IPR003615">
    <property type="entry name" value="HNH_nuc"/>
</dbReference>
<dbReference type="HOGENOM" id="CLU_280423_0_0_11"/>
<dbReference type="GO" id="GO:0008270">
    <property type="term" value="F:zinc ion binding"/>
    <property type="evidence" value="ECO:0007669"/>
    <property type="project" value="InterPro"/>
</dbReference>
<evidence type="ECO:0000256" key="6">
    <source>
        <dbReference type="ARBA" id="ARBA00022842"/>
    </source>
</evidence>
<dbReference type="InterPro" id="IPR040796">
    <property type="entry name" value="Cas9_b_hairpin"/>
</dbReference>
<dbReference type="GO" id="GO:0004519">
    <property type="term" value="F:endonuclease activity"/>
    <property type="evidence" value="ECO:0007669"/>
    <property type="project" value="UniProtKB-UniRule"/>
</dbReference>
<dbReference type="Pfam" id="PF01844">
    <property type="entry name" value="HNH"/>
    <property type="match status" value="1"/>
</dbReference>
<proteinExistence type="predicted"/>
<gene>
    <name evidence="14" type="primary">csn1</name>
    <name evidence="14" type="ordered locus">BDP_1254</name>
</gene>
<dbReference type="Pfam" id="PF18541">
    <property type="entry name" value="RuvC_III"/>
    <property type="match status" value="1"/>
</dbReference>
<evidence type="ECO:0000256" key="1">
    <source>
        <dbReference type="ARBA" id="ARBA00001946"/>
    </source>
</evidence>
<evidence type="ECO:0000259" key="13">
    <source>
        <dbReference type="PROSITE" id="PS51749"/>
    </source>
</evidence>
<sequence>MLCRCHRRYRIGIDVGLMSVGLAAIEVDETGFPIRILNIQSVIHDGGIDPQLGKKKSISRKAISGVARRTRRMRRRKVVRLRQLDATLESLGFPIVEPDSLDTWEIWLTRAKLASSYIQDDETRKEDVSIALRHIARHRGWRNPYSNVESLFVDVAPSEQYEELRRKAEEKLGTSLSGNPTSAEIVECILKRQVGEVQLRTRSRKGVNGNAVEKEGLLPTKLMQSDNAAEIRRIFKVQRIDDETGRKLLRAVFKACSPKGSVERRVGRDALAPGLPRALKASLAFQEYRIANVLTNLVISEDGTKRKLTIAEKQRVFGFLSSNETDDITWIDVAEKLGLERRQIQGVGCLTADGEERISSTPPRNITALHIHSAKPVIREKLVAWWKAASPTVRETMVELLSNTVDIDRVREDMDYSSAVAFIDSLGDEELTALDSVDLLSGRAAYSRQTLKQLTERMLNTDDDLHEARKAVFGVDDNWKPPVDAISTSVGNPAVDRVLKIVNRYLLACQKRWRNPQSVQIEHVRESFSSVAKAKETERVQGERARYRNDLRRELCEQEGLNKIRESDIRRWESVQRQNGTCLYCGSPITFRTCEMDHIVPRKGVGSTNTRVNLAAACAACNKLKSNTAFSVWARTEGAANRKVSQRDAIERVKTFIFNKSVPPREQRAFKQAVISRLRQAESDPAIDNRSIESVAWMADELHRRIEAYFNQDADVSGNTPATQVWVFQGRVTALARKASGIEGRIHFAGEWKKTRLDRRHHAVDAAVIAMMNHSAAQTLVERDSLRLSQWITRKPETWKNYPFSEGQKKTRFKEWLDCMNALLDLLNDALDSDRVPVTRCQRMSLGNSQAHAATIRKMKRVELFSPMDADLIRRASTPALYCALTRLPEYSPEKGLPENRGREIVLNGRHIRSTETVDFFASGAAQLMVRNGSAEIGDSIHHMRIYRYRKTGAKSQEYVYGMIRVFQIDLLHASSENLFAVQLPSQSVSVRYGDKNVVQAIQEGRAEYLGHIVPNDEILISYEGVRMKDSEKIGAYANDFSGTASELAQRRHWVVVGSDVSKLALRPSYLSEEGLENSGSESERLSKQTRKVIEGKGWVVAVNILAKYHPVVIRRNALGEPRFRTNSGMPVSWRWDR</sequence>
<dbReference type="Gene3D" id="1.10.30.50">
    <property type="match status" value="1"/>
</dbReference>
<evidence type="ECO:0000256" key="9">
    <source>
        <dbReference type="ARBA" id="ARBA00023125"/>
    </source>
</evidence>
<keyword evidence="6" id="KW-0460">Magnesium</keyword>
<evidence type="ECO:0000313" key="14">
    <source>
        <dbReference type="EMBL" id="ADB09875.1"/>
    </source>
</evidence>
<dbReference type="PROSITE" id="PS51749">
    <property type="entry name" value="HNH_CAS9"/>
    <property type="match status" value="1"/>
</dbReference>
<evidence type="ECO:0000256" key="8">
    <source>
        <dbReference type="ARBA" id="ARBA00023118"/>
    </source>
</evidence>
<comment type="subunit">
    <text evidence="11">Monomer. Binds crRNA and tracrRNA.</text>
</comment>
<keyword evidence="7" id="KW-0694">RNA-binding</keyword>
<accession>D2QAN9</accession>
<keyword evidence="9 12" id="KW-0238">DNA-binding</keyword>
<dbReference type="eggNOG" id="COG3513">
    <property type="taxonomic scope" value="Bacteria"/>
</dbReference>
<dbReference type="InterPro" id="IPR036397">
    <property type="entry name" value="RNaseH_sf"/>
</dbReference>
<keyword evidence="2 12" id="KW-0540">Nuclease</keyword>
<feature type="domain" description="HNH Cas9-type" evidence="13">
    <location>
        <begin position="530"/>
        <end position="692"/>
    </location>
</feature>
<dbReference type="Pfam" id="PF17893">
    <property type="entry name" value="Cas9_b_hairpin"/>
    <property type="match status" value="1"/>
</dbReference>
<keyword evidence="10" id="KW-0464">Manganese</keyword>
<comment type="cofactor">
    <cofactor evidence="1">
        <name>Mg(2+)</name>
        <dbReference type="ChEBI" id="CHEBI:18420"/>
    </cofactor>
</comment>
<evidence type="ECO:0000313" key="15">
    <source>
        <dbReference type="Proteomes" id="UP000008693"/>
    </source>
</evidence>
<dbReference type="Gene3D" id="3.30.420.10">
    <property type="entry name" value="Ribonuclease H-like superfamily/Ribonuclease H"/>
    <property type="match status" value="2"/>
</dbReference>
<evidence type="ECO:0000256" key="4">
    <source>
        <dbReference type="ARBA" id="ARBA00022759"/>
    </source>
</evidence>
<dbReference type="Pfam" id="PF18470">
    <property type="entry name" value="Cas9_a"/>
    <property type="match status" value="1"/>
</dbReference>
<keyword evidence="8" id="KW-0051">Antiviral defense</keyword>
<dbReference type="GO" id="GO:0016787">
    <property type="term" value="F:hydrolase activity"/>
    <property type="evidence" value="ECO:0007669"/>
    <property type="project" value="UniProtKB-KW"/>
</dbReference>
<evidence type="ECO:0000256" key="11">
    <source>
        <dbReference type="ARBA" id="ARBA00046380"/>
    </source>
</evidence>
<dbReference type="GO" id="GO:0003723">
    <property type="term" value="F:RNA binding"/>
    <property type="evidence" value="ECO:0007669"/>
    <property type="project" value="UniProtKB-UniRule"/>
</dbReference>
<protein>
    <submittedName>
        <fullName evidence="14">CRISPR-associated endonuclease Csn1</fullName>
    </submittedName>
</protein>
<dbReference type="InterPro" id="IPR033114">
    <property type="entry name" value="HNH_CAS9"/>
</dbReference>
<evidence type="ECO:0000256" key="2">
    <source>
        <dbReference type="ARBA" id="ARBA00022722"/>
    </source>
</evidence>
<dbReference type="InterPro" id="IPR041383">
    <property type="entry name" value="RuvC_III"/>
</dbReference>